<evidence type="ECO:0000256" key="4">
    <source>
        <dbReference type="ARBA" id="ARBA00023709"/>
    </source>
</evidence>
<dbReference type="Pfam" id="PF00378">
    <property type="entry name" value="ECH_1"/>
    <property type="match status" value="1"/>
</dbReference>
<protein>
    <submittedName>
        <fullName evidence="7">Crotonase/enoyl-CoA hydratase family protein</fullName>
    </submittedName>
</protein>
<comment type="function">
    <text evidence="1">Could possibly oxidize fatty acids using specific components.</text>
</comment>
<evidence type="ECO:0000256" key="2">
    <source>
        <dbReference type="ARBA" id="ARBA00005254"/>
    </source>
</evidence>
<keyword evidence="3" id="KW-0276">Fatty acid metabolism</keyword>
<sequence length="256" mass="27360">MSGSELILVERIDHVVVITINRPQRRNAFDLATAQAMEAAVDEFEADPQLRVAVLTGAGGSFSAGQDMKAAARGEIARTERRGGCGIMLEPPTKPVIAAVEGHALGGGLELCLACDLIVAARDAKMGLPEASRAVPAMGGGLFRLPRRIPYHRAMEVALTGKPLTAEQFHELGLVNRLAEPGQSLAVAMELAQDIAANGPVAVAASAAVVRRSQDWEDRQSWDLQVPLIEPVLESEDFKEGLAAFAEKRTPVWRGR</sequence>
<reference evidence="7 8" key="1">
    <citation type="submission" date="2023-08" db="EMBL/GenBank/DDBJ databases">
        <authorList>
            <person name="Folkvardsen B D."/>
            <person name="Norman A."/>
        </authorList>
    </citation>
    <scope>NUCLEOTIDE SEQUENCE [LARGE SCALE GENOMIC DNA]</scope>
    <source>
        <strain evidence="7 8">Mu0053</strain>
    </source>
</reference>
<evidence type="ECO:0000313" key="7">
    <source>
        <dbReference type="EMBL" id="CAJ1504947.1"/>
    </source>
</evidence>
<keyword evidence="3" id="KW-0443">Lipid metabolism</keyword>
<comment type="catalytic activity">
    <reaction evidence="4">
        <text>a (3S)-3-hydroxyacyl-CoA = a (2E)-enoyl-CoA + H2O</text>
        <dbReference type="Rhea" id="RHEA:16105"/>
        <dbReference type="ChEBI" id="CHEBI:15377"/>
        <dbReference type="ChEBI" id="CHEBI:57318"/>
        <dbReference type="ChEBI" id="CHEBI:58856"/>
        <dbReference type="EC" id="4.2.1.17"/>
    </reaction>
</comment>
<dbReference type="SUPFAM" id="SSF52096">
    <property type="entry name" value="ClpP/crotonase"/>
    <property type="match status" value="1"/>
</dbReference>
<evidence type="ECO:0000313" key="8">
    <source>
        <dbReference type="Proteomes" id="UP001190465"/>
    </source>
</evidence>
<dbReference type="PROSITE" id="PS00166">
    <property type="entry name" value="ENOYL_COA_HYDRATASE"/>
    <property type="match status" value="1"/>
</dbReference>
<proteinExistence type="inferred from homology"/>
<dbReference type="InterPro" id="IPR029045">
    <property type="entry name" value="ClpP/crotonase-like_dom_sf"/>
</dbReference>
<evidence type="ECO:0000256" key="1">
    <source>
        <dbReference type="ARBA" id="ARBA00002994"/>
    </source>
</evidence>
<dbReference type="Gene3D" id="1.10.12.10">
    <property type="entry name" value="Lyase 2-enoyl-coa Hydratase, Chain A, domain 2"/>
    <property type="match status" value="1"/>
</dbReference>
<evidence type="ECO:0000256" key="5">
    <source>
        <dbReference type="ARBA" id="ARBA00023717"/>
    </source>
</evidence>
<dbReference type="Gene3D" id="3.90.226.10">
    <property type="entry name" value="2-enoyl-CoA Hydratase, Chain A, domain 1"/>
    <property type="match status" value="1"/>
</dbReference>
<evidence type="ECO:0000256" key="3">
    <source>
        <dbReference type="ARBA" id="ARBA00022832"/>
    </source>
</evidence>
<dbReference type="PANTHER" id="PTHR43802:SF1">
    <property type="entry name" value="IP11341P-RELATED"/>
    <property type="match status" value="1"/>
</dbReference>
<dbReference type="PANTHER" id="PTHR43802">
    <property type="entry name" value="ENOYL-COA HYDRATASE"/>
    <property type="match status" value="1"/>
</dbReference>
<dbReference type="CDD" id="cd06558">
    <property type="entry name" value="crotonase-like"/>
    <property type="match status" value="1"/>
</dbReference>
<dbReference type="RefSeq" id="WP_308478258.1">
    <property type="nucleotide sequence ID" value="NZ_OY726397.1"/>
</dbReference>
<dbReference type="InterPro" id="IPR018376">
    <property type="entry name" value="Enoyl-CoA_hyd/isom_CS"/>
</dbReference>
<name>A0ABM9LUJ3_9MYCO</name>
<keyword evidence="8" id="KW-1185">Reference proteome</keyword>
<dbReference type="InterPro" id="IPR001753">
    <property type="entry name" value="Enoyl-CoA_hydra/iso"/>
</dbReference>
<comment type="similarity">
    <text evidence="2 6">Belongs to the enoyl-CoA hydratase/isomerase family.</text>
</comment>
<accession>A0ABM9LUJ3</accession>
<organism evidence="7 8">
    <name type="scientific">[Mycobacterium] burgundiense</name>
    <dbReference type="NCBI Taxonomy" id="3064286"/>
    <lineage>
        <taxon>Bacteria</taxon>
        <taxon>Bacillati</taxon>
        <taxon>Actinomycetota</taxon>
        <taxon>Actinomycetes</taxon>
        <taxon>Mycobacteriales</taxon>
        <taxon>Mycobacteriaceae</taxon>
        <taxon>Mycolicibacterium</taxon>
    </lineage>
</organism>
<dbReference type="EMBL" id="OY726397">
    <property type="protein sequence ID" value="CAJ1504947.1"/>
    <property type="molecule type" value="Genomic_DNA"/>
</dbReference>
<gene>
    <name evidence="7" type="ORF">MU0053_002812</name>
</gene>
<evidence type="ECO:0000256" key="6">
    <source>
        <dbReference type="RuleBase" id="RU003707"/>
    </source>
</evidence>
<dbReference type="InterPro" id="IPR014748">
    <property type="entry name" value="Enoyl-CoA_hydra_C"/>
</dbReference>
<dbReference type="NCBIfam" id="NF006100">
    <property type="entry name" value="PRK08252.1"/>
    <property type="match status" value="1"/>
</dbReference>
<dbReference type="Proteomes" id="UP001190465">
    <property type="component" value="Chromosome"/>
</dbReference>
<comment type="catalytic activity">
    <reaction evidence="5">
        <text>a 4-saturated-(3S)-3-hydroxyacyl-CoA = a (3E)-enoyl-CoA + H2O</text>
        <dbReference type="Rhea" id="RHEA:20724"/>
        <dbReference type="ChEBI" id="CHEBI:15377"/>
        <dbReference type="ChEBI" id="CHEBI:58521"/>
        <dbReference type="ChEBI" id="CHEBI:137480"/>
        <dbReference type="EC" id="4.2.1.17"/>
    </reaction>
</comment>